<evidence type="ECO:0000313" key="2">
    <source>
        <dbReference type="Proteomes" id="UP000261811"/>
    </source>
</evidence>
<proteinExistence type="predicted"/>
<sequence length="81" mass="9601">MVRLRVLAGGRMRVVTLWRTRDGTYAVRDDQMRLLAEFWAEQDGWWRGELADGTVRRVWVPVREEDEEAAAREVTKRLLSR</sequence>
<evidence type="ECO:0000313" key="1">
    <source>
        <dbReference type="EMBL" id="RFU42031.1"/>
    </source>
</evidence>
<gene>
    <name evidence="1" type="ORF">DZF91_08740</name>
</gene>
<dbReference type="EMBL" id="QURH01000168">
    <property type="protein sequence ID" value="RFU42031.1"/>
    <property type="molecule type" value="Genomic_DNA"/>
</dbReference>
<comment type="caution">
    <text evidence="1">The sequence shown here is derived from an EMBL/GenBank/DDBJ whole genome shotgun (WGS) entry which is preliminary data.</text>
</comment>
<name>A0A372JPS6_9ACTN</name>
<protein>
    <submittedName>
        <fullName evidence="1">Uncharacterized protein</fullName>
    </submittedName>
</protein>
<organism evidence="1 2">
    <name type="scientific">Actinomadura logoneensis</name>
    <dbReference type="NCBI Taxonomy" id="2293572"/>
    <lineage>
        <taxon>Bacteria</taxon>
        <taxon>Bacillati</taxon>
        <taxon>Actinomycetota</taxon>
        <taxon>Actinomycetes</taxon>
        <taxon>Streptosporangiales</taxon>
        <taxon>Thermomonosporaceae</taxon>
        <taxon>Actinomadura</taxon>
    </lineage>
</organism>
<accession>A0A372JPS6</accession>
<reference evidence="1 2" key="1">
    <citation type="submission" date="2018-08" db="EMBL/GenBank/DDBJ databases">
        <title>Actinomadura jelena sp. nov., a novel Actinomycete isolated from soil in Chad.</title>
        <authorList>
            <person name="Shi L."/>
        </authorList>
    </citation>
    <scope>NUCLEOTIDE SEQUENCE [LARGE SCALE GENOMIC DNA]</scope>
    <source>
        <strain evidence="1 2">NEAU-G17</strain>
    </source>
</reference>
<dbReference type="AlphaFoldDB" id="A0A372JPS6"/>
<dbReference type="Proteomes" id="UP000261811">
    <property type="component" value="Unassembled WGS sequence"/>
</dbReference>
<keyword evidence="2" id="KW-1185">Reference proteome</keyword>